<dbReference type="Gene3D" id="3.10.129.10">
    <property type="entry name" value="Hotdog Thioesterase"/>
    <property type="match status" value="1"/>
</dbReference>
<protein>
    <recommendedName>
        <fullName evidence="1">UPF0336 protein BU204_16765</fullName>
    </recommendedName>
</protein>
<organism evidence="3 4">
    <name type="scientific">Actinophytocola xanthii</name>
    <dbReference type="NCBI Taxonomy" id="1912961"/>
    <lineage>
        <taxon>Bacteria</taxon>
        <taxon>Bacillati</taxon>
        <taxon>Actinomycetota</taxon>
        <taxon>Actinomycetes</taxon>
        <taxon>Pseudonocardiales</taxon>
        <taxon>Pseudonocardiaceae</taxon>
    </lineage>
</organism>
<dbReference type="InterPro" id="IPR016709">
    <property type="entry name" value="HadA-like"/>
</dbReference>
<dbReference type="HAMAP" id="MF_00799">
    <property type="entry name" value="UPF0336"/>
    <property type="match status" value="1"/>
</dbReference>
<dbReference type="RefSeq" id="WP_075126612.1">
    <property type="nucleotide sequence ID" value="NZ_MSIE01000029.1"/>
</dbReference>
<reference evidence="3 4" key="1">
    <citation type="submission" date="2016-12" db="EMBL/GenBank/DDBJ databases">
        <title>The draft genome sequence of Actinophytocola sp. 11-183.</title>
        <authorList>
            <person name="Wang W."/>
            <person name="Yuan L."/>
        </authorList>
    </citation>
    <scope>NUCLEOTIDE SEQUENCE [LARGE SCALE GENOMIC DNA]</scope>
    <source>
        <strain evidence="3 4">11-183</strain>
    </source>
</reference>
<dbReference type="PIRSF" id="PIRSF018072">
    <property type="entry name" value="UCP018072"/>
    <property type="match status" value="1"/>
</dbReference>
<name>A0A1Q8CQ57_9PSEU</name>
<feature type="domain" description="FAS1-like dehydratase" evidence="2">
    <location>
        <begin position="8"/>
        <end position="136"/>
    </location>
</feature>
<comment type="caution">
    <text evidence="3">The sequence shown here is derived from an EMBL/GenBank/DDBJ whole genome shotgun (WGS) entry which is preliminary data.</text>
</comment>
<evidence type="ECO:0000259" key="2">
    <source>
        <dbReference type="Pfam" id="PF13452"/>
    </source>
</evidence>
<keyword evidence="4" id="KW-1185">Reference proteome</keyword>
<evidence type="ECO:0000313" key="4">
    <source>
        <dbReference type="Proteomes" id="UP000185596"/>
    </source>
</evidence>
<proteinExistence type="inferred from homology"/>
<gene>
    <name evidence="3" type="ORF">BU204_16765</name>
</gene>
<dbReference type="InterPro" id="IPR029069">
    <property type="entry name" value="HotDog_dom_sf"/>
</dbReference>
<comment type="similarity">
    <text evidence="1">Belongs to the UPF0336 family.</text>
</comment>
<dbReference type="EMBL" id="MSIE01000029">
    <property type="protein sequence ID" value="OLF16493.1"/>
    <property type="molecule type" value="Genomic_DNA"/>
</dbReference>
<dbReference type="CDD" id="cd03441">
    <property type="entry name" value="R_hydratase_like"/>
    <property type="match status" value="1"/>
</dbReference>
<sequence>MPLDPAYAGHAYPRSEVYEVGRAKIREFAEAIGDANPVYRDPEAAAAAGYPDVIAPPTFPVLLFGKFSIAALVEDEALGLDYGRMVHGDMSFAYQRPVRAGDRLTLVTHIESVMNRAGNDFLNLRVDVDTDDDERVVVARAQLVVRGEQ</sequence>
<dbReference type="InterPro" id="IPR039569">
    <property type="entry name" value="FAS1-like_DH_region"/>
</dbReference>
<dbReference type="Pfam" id="PF13452">
    <property type="entry name" value="FAS1_DH_region"/>
    <property type="match status" value="1"/>
</dbReference>
<evidence type="ECO:0000313" key="3">
    <source>
        <dbReference type="EMBL" id="OLF16493.1"/>
    </source>
</evidence>
<dbReference type="AlphaFoldDB" id="A0A1Q8CQ57"/>
<dbReference type="Proteomes" id="UP000185596">
    <property type="component" value="Unassembled WGS sequence"/>
</dbReference>
<dbReference type="SUPFAM" id="SSF54637">
    <property type="entry name" value="Thioesterase/thiol ester dehydrase-isomerase"/>
    <property type="match status" value="1"/>
</dbReference>
<dbReference type="OrthoDB" id="5415111at2"/>
<dbReference type="STRING" id="1912961.BU204_16765"/>
<evidence type="ECO:0000256" key="1">
    <source>
        <dbReference type="HAMAP-Rule" id="MF_00799"/>
    </source>
</evidence>
<accession>A0A1Q8CQ57</accession>